<evidence type="ECO:0000256" key="8">
    <source>
        <dbReference type="ARBA" id="ARBA00083563"/>
    </source>
</evidence>
<dbReference type="CTD" id="31517"/>
<evidence type="ECO:0000256" key="1">
    <source>
        <dbReference type="ARBA" id="ARBA00004477"/>
    </source>
</evidence>
<name>A0AAJ6YE13_9HYME</name>
<gene>
    <name evidence="15" type="primary">LOC105360976</name>
</gene>
<comment type="subcellular location">
    <subcellularLocation>
        <location evidence="1">Endoplasmic reticulum membrane</location>
        <topology evidence="1">Multi-pass membrane protein</topology>
    </subcellularLocation>
</comment>
<feature type="transmembrane region" description="Helical" evidence="13">
    <location>
        <begin position="519"/>
        <end position="538"/>
    </location>
</feature>
<evidence type="ECO:0000256" key="11">
    <source>
        <dbReference type="ARBA" id="ARBA00093619"/>
    </source>
</evidence>
<keyword evidence="2 13" id="KW-0812">Transmembrane</keyword>
<keyword evidence="5 13" id="KW-0472">Membrane</keyword>
<dbReference type="GO" id="GO:0016255">
    <property type="term" value="P:attachment of GPI anchor to protein"/>
    <property type="evidence" value="ECO:0007669"/>
    <property type="project" value="TreeGrafter"/>
</dbReference>
<evidence type="ECO:0000256" key="13">
    <source>
        <dbReference type="SAM" id="Phobius"/>
    </source>
</evidence>
<feature type="transmembrane region" description="Helical" evidence="13">
    <location>
        <begin position="609"/>
        <end position="628"/>
    </location>
</feature>
<dbReference type="PANTHER" id="PTHR13304">
    <property type="entry name" value="GLYCOSYLPHOSPHATIDYLINOSITOL ANCHOR ATTACHMENT 1 PROTEIN"/>
    <property type="match status" value="1"/>
</dbReference>
<keyword evidence="3" id="KW-0256">Endoplasmic reticulum</keyword>
<evidence type="ECO:0000313" key="14">
    <source>
        <dbReference type="Proteomes" id="UP000695007"/>
    </source>
</evidence>
<dbReference type="GeneID" id="105360976"/>
<feature type="transmembrane region" description="Helical" evidence="13">
    <location>
        <begin position="442"/>
        <end position="462"/>
    </location>
</feature>
<dbReference type="Pfam" id="PF04114">
    <property type="entry name" value="Gaa1"/>
    <property type="match status" value="1"/>
</dbReference>
<dbReference type="FunFam" id="3.40.630.10:FF:000047">
    <property type="entry name" value="Glycosylphosphatidylinositol anchor attachment 1 protein"/>
    <property type="match status" value="1"/>
</dbReference>
<comment type="function">
    <text evidence="9">Component of the glycosylphosphatidylinositol-anchor (GPI-anchor) transamidase (GPI-T) complex that catalyzes the formation of the linkage between a proprotein and a GPI-anchor and participates in GPI anchored protein biosynthesis. Binds GPI-anchor.</text>
</comment>
<dbReference type="PANTHER" id="PTHR13304:SF0">
    <property type="entry name" value="GLYCOSYLPHOSPHATIDYLINOSITOL ANCHOR ATTACHMENT 1 PROTEIN"/>
    <property type="match status" value="1"/>
</dbReference>
<evidence type="ECO:0000313" key="15">
    <source>
        <dbReference type="RefSeq" id="XP_011496329.1"/>
    </source>
</evidence>
<dbReference type="GO" id="GO:0042765">
    <property type="term" value="C:GPI-anchor transamidase complex"/>
    <property type="evidence" value="ECO:0007669"/>
    <property type="project" value="InterPro"/>
</dbReference>
<protein>
    <recommendedName>
        <fullName evidence="11">GPI-anchor transamidase component GPAA1</fullName>
    </recommendedName>
    <alternativeName>
        <fullName evidence="8">GAA1 protein homolog</fullName>
    </alternativeName>
    <alternativeName>
        <fullName evidence="12">Glycosylphosphatidylinositol anchor attachment 1 protein</fullName>
    </alternativeName>
</protein>
<organism evidence="14 15">
    <name type="scientific">Ceratosolen solmsi marchali</name>
    <dbReference type="NCBI Taxonomy" id="326594"/>
    <lineage>
        <taxon>Eukaryota</taxon>
        <taxon>Metazoa</taxon>
        <taxon>Ecdysozoa</taxon>
        <taxon>Arthropoda</taxon>
        <taxon>Hexapoda</taxon>
        <taxon>Insecta</taxon>
        <taxon>Pterygota</taxon>
        <taxon>Neoptera</taxon>
        <taxon>Endopterygota</taxon>
        <taxon>Hymenoptera</taxon>
        <taxon>Apocrita</taxon>
        <taxon>Proctotrupomorpha</taxon>
        <taxon>Chalcidoidea</taxon>
        <taxon>Agaonidae</taxon>
        <taxon>Agaoninae</taxon>
        <taxon>Ceratosolen</taxon>
    </lineage>
</organism>
<evidence type="ECO:0000256" key="7">
    <source>
        <dbReference type="ARBA" id="ARBA00023180"/>
    </source>
</evidence>
<proteinExistence type="predicted"/>
<dbReference type="Gene3D" id="3.40.630.10">
    <property type="entry name" value="Zn peptidases"/>
    <property type="match status" value="1"/>
</dbReference>
<evidence type="ECO:0000256" key="4">
    <source>
        <dbReference type="ARBA" id="ARBA00022989"/>
    </source>
</evidence>
<accession>A0AAJ6YE13</accession>
<keyword evidence="4 13" id="KW-1133">Transmembrane helix</keyword>
<feature type="transmembrane region" description="Helical" evidence="13">
    <location>
        <begin position="468"/>
        <end position="488"/>
    </location>
</feature>
<dbReference type="Proteomes" id="UP000695007">
    <property type="component" value="Unplaced"/>
</dbReference>
<dbReference type="AlphaFoldDB" id="A0AAJ6YE13"/>
<evidence type="ECO:0000256" key="10">
    <source>
        <dbReference type="ARBA" id="ARBA00093557"/>
    </source>
</evidence>
<evidence type="ECO:0000256" key="5">
    <source>
        <dbReference type="ARBA" id="ARBA00023136"/>
    </source>
</evidence>
<keyword evidence="7" id="KW-0325">Glycoprotein</keyword>
<dbReference type="RefSeq" id="XP_011496329.1">
    <property type="nucleotide sequence ID" value="XM_011498027.1"/>
</dbReference>
<sequence length="634" mass="72848">MGLLTDPRAGNGEIAKLILKWEKPLCYLLYLAGIIWTMLLAVPYFNDNTYYSENALLPGLVKKESNLMSSAKQFYHELNAERERFPDKMPYLWLLAKLHQLHLDVFTHNFTLNYPFRNQKYEGQNIYGIVRAPRAASTEAIVVSVPYRPVTSVQPDTTPSIALVLAFAQFCRRQKYWAKDIIFLITEHEQLGMQAWLDAYHEVTSGHEDVLISGDLSGRAGSIQAAINLELHSMTITSIDVKVEGLNGQLPNLDLFNLAQNMINKEGIRRSFQRRFDTFEKDKFKKWLYHFNTLMSMSLTQATGVPTGNHGLFHRFGIEAISLEGFDNSKEGTQRNFYHVGRVIESIIRSLNNLLERFHQSYFFYLLPCTDRYISIALYMLSLVLMVAGLFIKAFSMWLRLQDSSVKSNNENETDKIITENETISEISVGSIASKILWTHTIGFSLMSSPKFFTLFITQYIGLSTEDAIYYSFLIITKLSILWTFFNIRSKSKHSNIALVCVVTCVELGTVLMCVAMHNFSLALITAFVYVPFILSINPKKKTSYRFRKILYLMWPLLHPFVLTSLVILIYTFIHFGDEAVTSILIRSLNATKQAFVLSIIDSMIYGNWFYNVTVAVMFPIWLLYWNVICQNTQ</sequence>
<evidence type="ECO:0000256" key="6">
    <source>
        <dbReference type="ARBA" id="ARBA00023157"/>
    </source>
</evidence>
<evidence type="ECO:0000256" key="2">
    <source>
        <dbReference type="ARBA" id="ARBA00022692"/>
    </source>
</evidence>
<feature type="transmembrane region" description="Helical" evidence="13">
    <location>
        <begin position="25"/>
        <end position="45"/>
    </location>
</feature>
<comment type="subunit">
    <text evidence="10">Heteropentamer. Part of the GPI-anchor transamidase complex, consisting of PIGK, PIGT, PIGS, PIGU and GAA1. Interacts with PIGK.</text>
</comment>
<feature type="transmembrane region" description="Helical" evidence="13">
    <location>
        <begin position="550"/>
        <end position="574"/>
    </location>
</feature>
<dbReference type="InterPro" id="IPR007246">
    <property type="entry name" value="Gaa1"/>
</dbReference>
<evidence type="ECO:0000256" key="9">
    <source>
        <dbReference type="ARBA" id="ARBA00093336"/>
    </source>
</evidence>
<reference evidence="15" key="1">
    <citation type="submission" date="2025-08" db="UniProtKB">
        <authorList>
            <consortium name="RefSeq"/>
        </authorList>
    </citation>
    <scope>IDENTIFICATION</scope>
</reference>
<feature type="transmembrane region" description="Helical" evidence="13">
    <location>
        <begin position="373"/>
        <end position="392"/>
    </location>
</feature>
<keyword evidence="14" id="KW-1185">Reference proteome</keyword>
<keyword evidence="6" id="KW-1015">Disulfide bond</keyword>
<evidence type="ECO:0000256" key="12">
    <source>
        <dbReference type="ARBA" id="ARBA00093661"/>
    </source>
</evidence>
<dbReference type="PIRSF" id="PIRSF036762">
    <property type="entry name" value="GAA1"/>
    <property type="match status" value="1"/>
</dbReference>
<dbReference type="KEGG" id="csol:105360976"/>
<evidence type="ECO:0000256" key="3">
    <source>
        <dbReference type="ARBA" id="ARBA00022824"/>
    </source>
</evidence>
<feature type="transmembrane region" description="Helical" evidence="13">
    <location>
        <begin position="495"/>
        <end position="513"/>
    </location>
</feature>